<evidence type="ECO:0000313" key="4">
    <source>
        <dbReference type="EMBL" id="SSW90877.1"/>
    </source>
</evidence>
<keyword evidence="4" id="KW-0808">Transferase</keyword>
<dbReference type="GO" id="GO:0032259">
    <property type="term" value="P:methylation"/>
    <property type="evidence" value="ECO:0007669"/>
    <property type="project" value="UniProtKB-KW"/>
</dbReference>
<dbReference type="Gene3D" id="3.40.50.150">
    <property type="entry name" value="Vaccinia Virus protein VP39"/>
    <property type="match status" value="1"/>
</dbReference>
<feature type="compositionally biased region" description="Polar residues" evidence="1">
    <location>
        <begin position="1"/>
        <end position="10"/>
    </location>
</feature>
<evidence type="ECO:0000259" key="2">
    <source>
        <dbReference type="Pfam" id="PF08241"/>
    </source>
</evidence>
<dbReference type="EMBL" id="QRDT01000009">
    <property type="protein sequence ID" value="RED35187.1"/>
    <property type="molecule type" value="Genomic_DNA"/>
</dbReference>
<dbReference type="InterPro" id="IPR029063">
    <property type="entry name" value="SAM-dependent_MTases_sf"/>
</dbReference>
<dbReference type="OrthoDB" id="163232at2"/>
<organism evidence="4 5">
    <name type="scientific">Rhodopseudomonas pentothenatexigens</name>
    <dbReference type="NCBI Taxonomy" id="999699"/>
    <lineage>
        <taxon>Bacteria</taxon>
        <taxon>Pseudomonadati</taxon>
        <taxon>Pseudomonadota</taxon>
        <taxon>Alphaproteobacteria</taxon>
        <taxon>Hyphomicrobiales</taxon>
        <taxon>Nitrobacteraceae</taxon>
        <taxon>Rhodopseudomonas</taxon>
    </lineage>
</organism>
<gene>
    <name evidence="3" type="ORF">BJ125_10931</name>
    <name evidence="4" type="ORF">SAMN05892882_10931</name>
</gene>
<reference evidence="3 6" key="2">
    <citation type="submission" date="2018-07" db="EMBL/GenBank/DDBJ databases">
        <title>Genomic Encyclopedia of Archaeal and Bacterial Type Strains, Phase II (KMG-II): from individual species to whole genera.</title>
        <authorList>
            <person name="Goeker M."/>
        </authorList>
    </citation>
    <scope>NUCLEOTIDE SEQUENCE [LARGE SCALE GENOMIC DNA]</scope>
    <source>
        <strain evidence="3 6">JA575</strain>
    </source>
</reference>
<dbReference type="EMBL" id="UFQQ01000009">
    <property type="protein sequence ID" value="SSW90877.1"/>
    <property type="molecule type" value="Genomic_DNA"/>
</dbReference>
<dbReference type="InterPro" id="IPR013216">
    <property type="entry name" value="Methyltransf_11"/>
</dbReference>
<feature type="region of interest" description="Disordered" evidence="1">
    <location>
        <begin position="1"/>
        <end position="23"/>
    </location>
</feature>
<name>A0A336JMD6_9BRAD</name>
<dbReference type="RefSeq" id="WP_114357955.1">
    <property type="nucleotide sequence ID" value="NZ_QRDT01000009.1"/>
</dbReference>
<protein>
    <submittedName>
        <fullName evidence="4">Methyltransferase family protein</fullName>
    </submittedName>
</protein>
<feature type="domain" description="Methyltransferase type 11" evidence="2">
    <location>
        <begin position="94"/>
        <end position="148"/>
    </location>
</feature>
<keyword evidence="6" id="KW-1185">Reference proteome</keyword>
<reference evidence="4 5" key="1">
    <citation type="submission" date="2017-08" db="EMBL/GenBank/DDBJ databases">
        <authorList>
            <person name="de Groot N.N."/>
        </authorList>
    </citation>
    <scope>NUCLEOTIDE SEQUENCE [LARGE SCALE GENOMIC DNA]</scope>
    <source>
        <strain evidence="4 5">JA575</strain>
    </source>
</reference>
<evidence type="ECO:0000256" key="1">
    <source>
        <dbReference type="SAM" id="MobiDB-lite"/>
    </source>
</evidence>
<dbReference type="SUPFAM" id="SSF53335">
    <property type="entry name" value="S-adenosyl-L-methionine-dependent methyltransferases"/>
    <property type="match status" value="1"/>
</dbReference>
<sequence length="285" mass="31427">MSNESGQASLRKTAALPPVDAAPGSHLAASTQALDRVPAGSATAVIVNLGCGTKTSERCINVDFSMYALLRRNSWLLPLATPVIGRERADRVRAMRGPVIRHNLARGIPFADRYADAVYHSHVMEHIPRQAVVGFQKEVLRVLKPGGVQRICLPDLEHLVRDYERSLAADDLTDTAAQRHDVSVAAMFEQCVRQEPAGVGRRTGFGPRLQKLVLGDARARGEIHRWMWDRVNIRTVLREAGFTDITVRSWNDSAIESWAATGLEVDGSGGEYKPNSLYVECRRPV</sequence>
<evidence type="ECO:0000313" key="5">
    <source>
        <dbReference type="Proteomes" id="UP000252631"/>
    </source>
</evidence>
<evidence type="ECO:0000313" key="3">
    <source>
        <dbReference type="EMBL" id="RED35187.1"/>
    </source>
</evidence>
<dbReference type="GO" id="GO:0008757">
    <property type="term" value="F:S-adenosylmethionine-dependent methyltransferase activity"/>
    <property type="evidence" value="ECO:0007669"/>
    <property type="project" value="InterPro"/>
</dbReference>
<accession>A0A336JMD6</accession>
<dbReference type="Proteomes" id="UP000252631">
    <property type="component" value="Unassembled WGS sequence"/>
</dbReference>
<proteinExistence type="predicted"/>
<keyword evidence="4" id="KW-0489">Methyltransferase</keyword>
<dbReference type="Proteomes" id="UP000256343">
    <property type="component" value="Unassembled WGS sequence"/>
</dbReference>
<dbReference type="AlphaFoldDB" id="A0A336JMD6"/>
<evidence type="ECO:0000313" key="6">
    <source>
        <dbReference type="Proteomes" id="UP000256343"/>
    </source>
</evidence>
<dbReference type="Pfam" id="PF08241">
    <property type="entry name" value="Methyltransf_11"/>
    <property type="match status" value="1"/>
</dbReference>